<dbReference type="VEuPathDB" id="PiroplasmaDB:BMR1_03g00405"/>
<keyword evidence="1 4" id="KW-0378">Hydrolase</keyword>
<dbReference type="PANTHER" id="PTHR10799">
    <property type="entry name" value="SNF2/RAD54 HELICASE FAMILY"/>
    <property type="match status" value="1"/>
</dbReference>
<dbReference type="Pfam" id="PF00176">
    <property type="entry name" value="SNF2-rel_dom"/>
    <property type="match status" value="1"/>
</dbReference>
<sequence>MGTDSNGSWEHSNFNNKLDCETNVSNVTTGCSEGDNDSHFFVRKKRKQRVLMDSDESSSESSDSAQSTISSTTDSALSELIEALKYTNLVAKNLIQLFKFSSHDLLNFSLSNAKLYDDEIFAGAPKYHLLKEYQKRSVSWLLSLNSLGLGCILADEMGLGKTAQIAVFLSLLYSDVTAQAPLHSTNEELPLFCTFGRKLPSIIAVPASILDHWMNELCCWAPNIANKCIKYHGTPQMRRGLAYEKLSTDNVSIIVTTTSMISSREDMKLLRSAGSLECLIVDEAHLLKNSESLVYKSLDRAFDIRQRILLTGTPLQNRITELSSLLNFVLPFDTGLAFHALNDEIEENFVKYKRNSNVDDTKIFEELEEFIQKIKPSNDVVNNSISLKQKAIQQLISPFVVRRLKCHVIAELPPKSSYIIRVPLKGLQKELYDKEIEEKDKLLIDSSACGADKNLETRMGIHEMDTQPDTQSDIQIDKATTDIEKIRDDEQGHVPESDSSCKGRDTDYMQRRRLKFIKSILFRLRRITNHPFLTVGSYYSKEQVNRVIDYFRKYVEGFRDQTQERVASEISSWCDYEIHQSIRDLGQTSISDLMIPSEQLIQGAKLEKLIELLSTLPHEKTLIFSHFSNFLDIIHETLSVLFPNLPLFRLDGQVKITDRVGLLKDFTNVSGKSVMLISTKTGGSGLNLIAATCVIIMDHDWNPHNDIQAEDRIHRIGQKKPVSIYRICCKDTIEERILAAWVEKLKLNNAFGGDSTLLLQAIQHGKCLDDDIQQL</sequence>
<protein>
    <submittedName>
        <fullName evidence="4">SNF2 family N-terminal domain</fullName>
        <ecNumber evidence="4">3.6.4.12</ecNumber>
    </submittedName>
</protein>
<dbReference type="InterPro" id="IPR038718">
    <property type="entry name" value="SNF2-like_sf"/>
</dbReference>
<evidence type="ECO:0000259" key="3">
    <source>
        <dbReference type="PROSITE" id="PS51194"/>
    </source>
</evidence>
<dbReference type="EMBL" id="LN871598">
    <property type="protein sequence ID" value="SJK86232.1"/>
    <property type="molecule type" value="Genomic_DNA"/>
</dbReference>
<dbReference type="Pfam" id="PF00271">
    <property type="entry name" value="Helicase_C"/>
    <property type="match status" value="1"/>
</dbReference>
<organism evidence="4 5">
    <name type="scientific">Babesia microti (strain RI)</name>
    <dbReference type="NCBI Taxonomy" id="1133968"/>
    <lineage>
        <taxon>Eukaryota</taxon>
        <taxon>Sar</taxon>
        <taxon>Alveolata</taxon>
        <taxon>Apicomplexa</taxon>
        <taxon>Aconoidasida</taxon>
        <taxon>Piroplasmida</taxon>
        <taxon>Babesiidae</taxon>
        <taxon>Babesia</taxon>
    </lineage>
</organism>
<gene>
    <name evidence="4" type="ORF">BMR1_03g00405</name>
</gene>
<dbReference type="OrthoDB" id="448448at2759"/>
<dbReference type="InterPro" id="IPR027417">
    <property type="entry name" value="P-loop_NTPase"/>
</dbReference>
<dbReference type="CDD" id="cd18793">
    <property type="entry name" value="SF2_C_SNF"/>
    <property type="match status" value="1"/>
</dbReference>
<reference evidence="4 5" key="2">
    <citation type="journal article" date="2013" name="PLoS ONE">
        <title>Whole genome mapping and re-organization of the nuclear and mitochondrial genomes of Babesia microti isolates.</title>
        <authorList>
            <person name="Cornillot E."/>
            <person name="Dassouli A."/>
            <person name="Garg A."/>
            <person name="Pachikara N."/>
            <person name="Randazzo S."/>
            <person name="Depoix D."/>
            <person name="Carcy B."/>
            <person name="Delbecq S."/>
            <person name="Frutos R."/>
            <person name="Silva J.C."/>
            <person name="Sutton R."/>
            <person name="Krause P.J."/>
            <person name="Mamoun C.B."/>
        </authorList>
    </citation>
    <scope>NUCLEOTIDE SEQUENCE [LARGE SCALE GENOMIC DNA]</scope>
    <source>
        <strain evidence="4 5">RI</strain>
    </source>
</reference>
<dbReference type="AlphaFoldDB" id="A0A1R4AB41"/>
<dbReference type="InterPro" id="IPR001650">
    <property type="entry name" value="Helicase_C-like"/>
</dbReference>
<feature type="domain" description="Helicase ATP-binding" evidence="2">
    <location>
        <begin position="142"/>
        <end position="332"/>
    </location>
</feature>
<reference evidence="4 5" key="3">
    <citation type="journal article" date="2016" name="Sci. Rep.">
        <title>Genome-wide diversity and gene expression profiling of Babesia microti isolates identify polymorphic genes that mediate host-pathogen interactions.</title>
        <authorList>
            <person name="Silva J.C."/>
            <person name="Cornillot E."/>
            <person name="McCracken C."/>
            <person name="Usmani-Brown S."/>
            <person name="Dwivedi A."/>
            <person name="Ifeonu O.O."/>
            <person name="Crabtree J."/>
            <person name="Gotia H.T."/>
            <person name="Virji A.Z."/>
            <person name="Reynes C."/>
            <person name="Colinge J."/>
            <person name="Kumar V."/>
            <person name="Lawres L."/>
            <person name="Pazzi J.E."/>
            <person name="Pablo J.V."/>
            <person name="Hung C."/>
            <person name="Brancato J."/>
            <person name="Kumari P."/>
            <person name="Orvis J."/>
            <person name="Tretina K."/>
            <person name="Chibucos M."/>
            <person name="Ott S."/>
            <person name="Sadzewicz L."/>
            <person name="Sengamalay N."/>
            <person name="Shetty A.C."/>
            <person name="Su Q."/>
            <person name="Tallon L."/>
            <person name="Fraser C.M."/>
            <person name="Frutos R."/>
            <person name="Molina D.M."/>
            <person name="Krause P.J."/>
            <person name="Ben Mamoun C."/>
        </authorList>
    </citation>
    <scope>NUCLEOTIDE SEQUENCE [LARGE SCALE GENOMIC DNA]</scope>
    <source>
        <strain evidence="4 5">RI</strain>
    </source>
</reference>
<dbReference type="Gene3D" id="3.40.50.10810">
    <property type="entry name" value="Tandem AAA-ATPase domain"/>
    <property type="match status" value="1"/>
</dbReference>
<dbReference type="GO" id="GO:0005524">
    <property type="term" value="F:ATP binding"/>
    <property type="evidence" value="ECO:0007669"/>
    <property type="project" value="InterPro"/>
</dbReference>
<dbReference type="PROSITE" id="PS51192">
    <property type="entry name" value="HELICASE_ATP_BIND_1"/>
    <property type="match status" value="1"/>
</dbReference>
<evidence type="ECO:0000259" key="2">
    <source>
        <dbReference type="PROSITE" id="PS51192"/>
    </source>
</evidence>
<proteinExistence type="predicted"/>
<evidence type="ECO:0000313" key="4">
    <source>
        <dbReference type="EMBL" id="SJK86232.1"/>
    </source>
</evidence>
<keyword evidence="5" id="KW-1185">Reference proteome</keyword>
<dbReference type="SUPFAM" id="SSF52540">
    <property type="entry name" value="P-loop containing nucleoside triphosphate hydrolases"/>
    <property type="match status" value="2"/>
</dbReference>
<dbReference type="CDD" id="cd17919">
    <property type="entry name" value="DEXHc_Snf"/>
    <property type="match status" value="1"/>
</dbReference>
<dbReference type="KEGG" id="bmic:BMR1_03g00405"/>
<evidence type="ECO:0000256" key="1">
    <source>
        <dbReference type="ARBA" id="ARBA00022801"/>
    </source>
</evidence>
<accession>A0A1R4AB41</accession>
<dbReference type="Proteomes" id="UP000002899">
    <property type="component" value="Chromosome III"/>
</dbReference>
<reference evidence="4 5" key="1">
    <citation type="journal article" date="2012" name="Nucleic Acids Res.">
        <title>Sequencing of the smallest Apicomplexan genome from the human pathogen Babesia microti.</title>
        <authorList>
            <person name="Cornillot E."/>
            <person name="Hadj-Kaddour K."/>
            <person name="Dassouli A."/>
            <person name="Noel B."/>
            <person name="Ranwez V."/>
            <person name="Vacherie B."/>
            <person name="Augagneur Y."/>
            <person name="Bres V."/>
            <person name="Duclos A."/>
            <person name="Randazzo S."/>
            <person name="Carcy B."/>
            <person name="Debierre-Grockiego F."/>
            <person name="Delbecq S."/>
            <person name="Moubri-Menage K."/>
            <person name="Shams-Eldin H."/>
            <person name="Usmani-Brown S."/>
            <person name="Bringaud F."/>
            <person name="Wincker P."/>
            <person name="Vivares C.P."/>
            <person name="Schwarz R.T."/>
            <person name="Schetters T.P."/>
            <person name="Krause P.J."/>
            <person name="Gorenflot A."/>
            <person name="Berry V."/>
            <person name="Barbe V."/>
            <person name="Ben Mamoun C."/>
        </authorList>
    </citation>
    <scope>NUCLEOTIDE SEQUENCE [LARGE SCALE GENOMIC DNA]</scope>
    <source>
        <strain evidence="4 5">RI</strain>
    </source>
</reference>
<dbReference type="InterPro" id="IPR014001">
    <property type="entry name" value="Helicase_ATP-bd"/>
</dbReference>
<evidence type="ECO:0000313" key="5">
    <source>
        <dbReference type="Proteomes" id="UP000002899"/>
    </source>
</evidence>
<dbReference type="SMART" id="SM00490">
    <property type="entry name" value="HELICc"/>
    <property type="match status" value="1"/>
</dbReference>
<dbReference type="GO" id="GO:0003678">
    <property type="term" value="F:DNA helicase activity"/>
    <property type="evidence" value="ECO:0007669"/>
    <property type="project" value="UniProtKB-EC"/>
</dbReference>
<dbReference type="InterPro" id="IPR000330">
    <property type="entry name" value="SNF2_N"/>
</dbReference>
<dbReference type="GeneID" id="24424716"/>
<dbReference type="Gene3D" id="3.40.50.300">
    <property type="entry name" value="P-loop containing nucleotide triphosphate hydrolases"/>
    <property type="match status" value="1"/>
</dbReference>
<dbReference type="GO" id="GO:0016787">
    <property type="term" value="F:hydrolase activity"/>
    <property type="evidence" value="ECO:0007669"/>
    <property type="project" value="UniProtKB-KW"/>
</dbReference>
<feature type="domain" description="Helicase C-terminal" evidence="3">
    <location>
        <begin position="605"/>
        <end position="775"/>
    </location>
</feature>
<name>A0A1R4AB41_BABMR</name>
<dbReference type="RefSeq" id="XP_021338415.1">
    <property type="nucleotide sequence ID" value="XM_021481823.1"/>
</dbReference>
<dbReference type="InterPro" id="IPR049730">
    <property type="entry name" value="SNF2/RAD54-like_C"/>
</dbReference>
<dbReference type="EC" id="3.6.4.12" evidence="4"/>
<dbReference type="PROSITE" id="PS51194">
    <property type="entry name" value="HELICASE_CTER"/>
    <property type="match status" value="1"/>
</dbReference>
<dbReference type="SMART" id="SM00487">
    <property type="entry name" value="DEXDc"/>
    <property type="match status" value="1"/>
</dbReference>